<dbReference type="Gramene" id="OGLUM08G05230.1">
    <property type="protein sequence ID" value="OGLUM08G05230.1"/>
    <property type="gene ID" value="OGLUM08G05230"/>
</dbReference>
<dbReference type="Proteomes" id="UP000026961">
    <property type="component" value="Chromosome 8"/>
</dbReference>
<evidence type="ECO:0000313" key="3">
    <source>
        <dbReference type="Proteomes" id="UP000026961"/>
    </source>
</evidence>
<keyword evidence="3" id="KW-1185">Reference proteome</keyword>
<feature type="compositionally biased region" description="Basic residues" evidence="1">
    <location>
        <begin position="84"/>
        <end position="93"/>
    </location>
</feature>
<reference evidence="2" key="1">
    <citation type="submission" date="2015-04" db="UniProtKB">
        <authorList>
            <consortium name="EnsemblPlants"/>
        </authorList>
    </citation>
    <scope>IDENTIFICATION</scope>
</reference>
<dbReference type="HOGENOM" id="CLU_892488_0_0_1"/>
<protein>
    <submittedName>
        <fullName evidence="2">Uncharacterized protein</fullName>
    </submittedName>
</protein>
<accession>A0A0E0ARN2</accession>
<evidence type="ECO:0000313" key="2">
    <source>
        <dbReference type="EnsemblPlants" id="OGLUM08G05230.1"/>
    </source>
</evidence>
<feature type="region of interest" description="Disordered" evidence="1">
    <location>
        <begin position="74"/>
        <end position="95"/>
    </location>
</feature>
<evidence type="ECO:0000256" key="1">
    <source>
        <dbReference type="SAM" id="MobiDB-lite"/>
    </source>
</evidence>
<dbReference type="AlphaFoldDB" id="A0A0E0ARN2"/>
<dbReference type="EnsemblPlants" id="OGLUM08G05230.1">
    <property type="protein sequence ID" value="OGLUM08G05230.1"/>
    <property type="gene ID" value="OGLUM08G05230"/>
</dbReference>
<sequence>MLAIARPAERRKYRVHFPTTTSSLLSPTDDQTLLPRMVALLTCRVVLLLRSTIRRLKVEPPTEAAPRLPVSSVAAEAPAGTRRGTGRRCRGGHGVRAGPVTGAPFPCGLRRGGRCPSGTDLSTFRRGRCRRNGGARAEEEVTRRSFIILLFRLSFFAPPFPLPLLSTKELLCGHGDDRATPKITLEYSGQLSWRRGQLGRSKVIGNWEDEAQRVLLSLRLQRALSMVMKGQRDGEPSCSSADCVQVSCLIPVVSRLIPRYQTRYPVSCLVSDLIPVGIRLSTWVSWLGVRPGTRRYQAWYLGIMVGTHTYQT</sequence>
<name>A0A0E0ARN2_9ORYZ</name>
<proteinExistence type="predicted"/>
<organism evidence="2">
    <name type="scientific">Oryza glumipatula</name>
    <dbReference type="NCBI Taxonomy" id="40148"/>
    <lineage>
        <taxon>Eukaryota</taxon>
        <taxon>Viridiplantae</taxon>
        <taxon>Streptophyta</taxon>
        <taxon>Embryophyta</taxon>
        <taxon>Tracheophyta</taxon>
        <taxon>Spermatophyta</taxon>
        <taxon>Magnoliopsida</taxon>
        <taxon>Liliopsida</taxon>
        <taxon>Poales</taxon>
        <taxon>Poaceae</taxon>
        <taxon>BOP clade</taxon>
        <taxon>Oryzoideae</taxon>
        <taxon>Oryzeae</taxon>
        <taxon>Oryzinae</taxon>
        <taxon>Oryza</taxon>
    </lineage>
</organism>
<reference evidence="2" key="2">
    <citation type="submission" date="2018-05" db="EMBL/GenBank/DDBJ databases">
        <title>OgluRS3 (Oryza glumaepatula Reference Sequence Version 3).</title>
        <authorList>
            <person name="Zhang J."/>
            <person name="Kudrna D."/>
            <person name="Lee S."/>
            <person name="Talag J."/>
            <person name="Welchert J."/>
            <person name="Wing R.A."/>
        </authorList>
    </citation>
    <scope>NUCLEOTIDE SEQUENCE [LARGE SCALE GENOMIC DNA]</scope>
</reference>